<organism evidence="2 3">
    <name type="scientific">Porites lobata</name>
    <dbReference type="NCBI Taxonomy" id="104759"/>
    <lineage>
        <taxon>Eukaryota</taxon>
        <taxon>Metazoa</taxon>
        <taxon>Cnidaria</taxon>
        <taxon>Anthozoa</taxon>
        <taxon>Hexacorallia</taxon>
        <taxon>Scleractinia</taxon>
        <taxon>Fungiina</taxon>
        <taxon>Poritidae</taxon>
        <taxon>Porites</taxon>
    </lineage>
</organism>
<feature type="compositionally biased region" description="Basic and acidic residues" evidence="1">
    <location>
        <begin position="1"/>
        <end position="14"/>
    </location>
</feature>
<sequence>MEDLSRQESEKRESQSSVAADKSEGTEHLVGEQPLLDTSKETIESANVDGAYGSNQNKKKKKKKKKTADASANVKVAENTSYEENRDESEGHSPSNPQGQSNSSTSMGTAVERIDCKPVSEASPGLPSAENEIPQESTKKKKKKKKKKRTEIASTCDEGAHAGNGSDSTSIVVEASSQPNKTSVTEESHQLSGDRKDIEEKNKQSEMTREGANSNFDSNPISHNQTEANSSRPIEGDFPDVAGDNSLPPVEKKKKKKKKKKQESDSQPPISGTSSCTGTVTENEFVADNEILSGTLTSRDGSCSQKIVKEPISCLEKAAELTTAGSGAFPPLMQDENLGTAEATTMKGSDFEVTNDSSRKDKAGSKDSDKQEEKPDYANPMLVKEMRNMLCIFKLIYGVGLRALRSLFMDINPSWSNQPLDAACFDKGTMKLRKEQEVLFNKGDINEWDFSLMTTVLLYSKICSVEISKKPDFAPALRELRKCRNSLLGHPSTERMSESDFNTFWPLLSDNFIKLGADPTEVAEILLQSDEVHYSGEYYKQLFLKEKSKEDYCREKLEVIEKKLDTVIANQPTEAAPGVLSDAVSPKELSGPNWDEWIKFCDVVGNFESHLNQYILVTDALPNEELECFSVLRAVSWKMVLDFDPMSEEKGFYCEFTSKEGQRNLVNMLTPAELRKSTMGSLLRQIDPQKIQWLFINGRQSDAEGSSQSFPDWEATSVKHVTRLFSCCSDPDKFDKQKPIVCLILPFRNVTLPYLNVTLNRLIENFDEFRVRFVSFKHEFSHLIPRKFEVRHLDLSPKLVRLGLSDLLSVSASQEYRLPSSHAGIPAKLSQNEFLYLSEHLEILYQGCESLPEFSDDPAEAEIFFEEHRKSFMSGNQISLISLYDNHDARRELSVDIKNHVQRLLDQGLTRSMIVEIRHSPGTGGSTIARRVLWDLHKTYPCALLKILSSPHYFDEDNTLSDKFADRISALEEICETSPVILIDGQQSGMIGGLSNKLVRMLCNKGKRALLLRCQHGSKTSRREESSNVHFVFDVNVKLEESISDLNEFQSKYKEYISKTLGENQRPNLRRVFHFPLLSMMEEFRPKLEKIIDDTLDEMGGIQQEIALVVAFLQKYANHTTPALLLYDAFKDYIRVSQDEKSATYEDIKCLFTEQLLNLMIPAEPLRRRGKSSGPRNAAPEKYTLQHPLVAELVLRKVLRAQECDLFGMVRKFLQLPIYHQECFLPLFEELFLYNKYGMKLKFSILFEDLKRIDSELAGQVFCQAAVKTNDAAIFANAARFLAKKEPPSFEKAKVVMQQAFQANKSMVRLRSLYHTKGVVLYNEMKHNINTGKVKNLQTLEDQASEVLSAYHKARNFPPTYPHPLIGEVEVWLACVDWIMKNKCNRDSDNTLKFITKLSPSFFRTCVSDSFYLLDVVDEIVQSVPNLTDPEETQRLSNNARLSLMVTFKQGLSATGRRKHTDELIQVCEALCSAPNFPRTSQIELKKLQAYFFLHASDPIDLNFENLQYLLRLLEELVLVENEFRLAHHLMKVCVLVTGPRSYSLQQGLTLSERWQDASPNDCMPYFYQMAIYFLNILDGHSLEFAAKYVKALRMCREKSQNHFRSTQSTLFVGKEGQGMSRLINRNTLFQGETDYATDKSEKVSKFWRIDSRRKLLECKGRIRVEQSSGRPGKIHPYIELVQGNLQLYVGKNANIGKAERDFAPGALVYFVVSFNLHGPVANGITFSSQKPSHV</sequence>
<feature type="compositionally biased region" description="Basic residues" evidence="1">
    <location>
        <begin position="139"/>
        <end position="149"/>
    </location>
</feature>
<evidence type="ECO:0000313" key="3">
    <source>
        <dbReference type="Proteomes" id="UP001159405"/>
    </source>
</evidence>
<feature type="compositionally biased region" description="Polar residues" evidence="1">
    <location>
        <begin position="211"/>
        <end position="232"/>
    </location>
</feature>
<feature type="compositionally biased region" description="Basic residues" evidence="1">
    <location>
        <begin position="252"/>
        <end position="261"/>
    </location>
</feature>
<feature type="compositionally biased region" description="Basic and acidic residues" evidence="1">
    <location>
        <begin position="184"/>
        <end position="209"/>
    </location>
</feature>
<comment type="caution">
    <text evidence="2">The sequence shown here is derived from an EMBL/GenBank/DDBJ whole genome shotgun (WGS) entry which is preliminary data.</text>
</comment>
<feature type="compositionally biased region" description="Low complexity" evidence="1">
    <location>
        <begin position="93"/>
        <end position="106"/>
    </location>
</feature>
<reference evidence="2 3" key="1">
    <citation type="submission" date="2022-05" db="EMBL/GenBank/DDBJ databases">
        <authorList>
            <consortium name="Genoscope - CEA"/>
            <person name="William W."/>
        </authorList>
    </citation>
    <scope>NUCLEOTIDE SEQUENCE [LARGE SCALE GENOMIC DNA]</scope>
</reference>
<evidence type="ECO:0000256" key="1">
    <source>
        <dbReference type="SAM" id="MobiDB-lite"/>
    </source>
</evidence>
<feature type="compositionally biased region" description="Basic and acidic residues" evidence="1">
    <location>
        <begin position="21"/>
        <end position="30"/>
    </location>
</feature>
<feature type="compositionally biased region" description="Polar residues" evidence="1">
    <location>
        <begin position="265"/>
        <end position="281"/>
    </location>
</feature>
<accession>A0ABN8NSR8</accession>
<feature type="compositionally biased region" description="Basic residues" evidence="1">
    <location>
        <begin position="57"/>
        <end position="66"/>
    </location>
</feature>
<evidence type="ECO:0008006" key="4">
    <source>
        <dbReference type="Google" id="ProtNLM"/>
    </source>
</evidence>
<protein>
    <recommendedName>
        <fullName evidence="4">Sterile alpha motif domain-containing protein 9-like</fullName>
    </recommendedName>
</protein>
<name>A0ABN8NSR8_9CNID</name>
<evidence type="ECO:0000313" key="2">
    <source>
        <dbReference type="EMBL" id="CAH3120830.1"/>
    </source>
</evidence>
<proteinExistence type="predicted"/>
<feature type="compositionally biased region" description="Polar residues" evidence="1">
    <location>
        <begin position="345"/>
        <end position="356"/>
    </location>
</feature>
<dbReference type="Proteomes" id="UP001159405">
    <property type="component" value="Unassembled WGS sequence"/>
</dbReference>
<dbReference type="PANTHER" id="PTHR16155">
    <property type="entry name" value="DED DOMAIN-CONTAINING PROTEIN"/>
    <property type="match status" value="1"/>
</dbReference>
<dbReference type="EMBL" id="CALNXK010000035">
    <property type="protein sequence ID" value="CAH3120830.1"/>
    <property type="molecule type" value="Genomic_DNA"/>
</dbReference>
<feature type="compositionally biased region" description="Polar residues" evidence="1">
    <location>
        <begin position="165"/>
        <end position="183"/>
    </location>
</feature>
<feature type="region of interest" description="Disordered" evidence="1">
    <location>
        <begin position="1"/>
        <end position="281"/>
    </location>
</feature>
<feature type="region of interest" description="Disordered" evidence="1">
    <location>
        <begin position="345"/>
        <end position="377"/>
    </location>
</feature>
<feature type="compositionally biased region" description="Basic and acidic residues" evidence="1">
    <location>
        <begin position="357"/>
        <end position="376"/>
    </location>
</feature>
<gene>
    <name evidence="2" type="ORF">PLOB_00028307</name>
</gene>
<dbReference type="PANTHER" id="PTHR16155:SF19">
    <property type="entry name" value="DED DOMAIN-CONTAINING PROTEIN"/>
    <property type="match status" value="1"/>
</dbReference>
<keyword evidence="3" id="KW-1185">Reference proteome</keyword>